<accession>A0AAV9ZNP0</accession>
<sequence>MSDSEQYWEDAYDLDEMENKTAGMRLPPNVAQFFDLEAIAEGEDEHEELQPEEQGTMKLHFGLILYSLHTDFIDDEDVGDADFSPRRKSALADQEGEQLAELAESIRRRYSKRAVLPDSQERDSTLPLLEYLPFPTDIPLYAIRVFRGKEDSVLRFLFAAATESRCSFASAFIRDDLPGKIYVETAAPQQLMSLASQLSTVGRLRLVPLSERAALLDLRHIPQPLRLG</sequence>
<gene>
    <name evidence="2" type="ORF">R3P38DRAFT_2573975</name>
</gene>
<dbReference type="Pfam" id="PF03439">
    <property type="entry name" value="Spt5-NGN"/>
    <property type="match status" value="1"/>
</dbReference>
<evidence type="ECO:0000313" key="3">
    <source>
        <dbReference type="Proteomes" id="UP001362999"/>
    </source>
</evidence>
<keyword evidence="3" id="KW-1185">Reference proteome</keyword>
<protein>
    <recommendedName>
        <fullName evidence="1">NGN domain-containing protein</fullName>
    </recommendedName>
</protein>
<dbReference type="Gene3D" id="3.30.70.940">
    <property type="entry name" value="NusG, N-terminal domain"/>
    <property type="match status" value="1"/>
</dbReference>
<proteinExistence type="predicted"/>
<dbReference type="Proteomes" id="UP001362999">
    <property type="component" value="Unassembled WGS sequence"/>
</dbReference>
<feature type="domain" description="NGN" evidence="1">
    <location>
        <begin position="140"/>
        <end position="215"/>
    </location>
</feature>
<evidence type="ECO:0000313" key="2">
    <source>
        <dbReference type="EMBL" id="KAK6988111.1"/>
    </source>
</evidence>
<dbReference type="GO" id="GO:0006354">
    <property type="term" value="P:DNA-templated transcription elongation"/>
    <property type="evidence" value="ECO:0007669"/>
    <property type="project" value="InterPro"/>
</dbReference>
<reference evidence="2 3" key="1">
    <citation type="journal article" date="2024" name="J Genomics">
        <title>Draft genome sequencing and assembly of Favolaschia claudopus CIRM-BRFM 2984 isolated from oak limbs.</title>
        <authorList>
            <person name="Navarro D."/>
            <person name="Drula E."/>
            <person name="Chaduli D."/>
            <person name="Cazenave R."/>
            <person name="Ahrendt S."/>
            <person name="Wang J."/>
            <person name="Lipzen A."/>
            <person name="Daum C."/>
            <person name="Barry K."/>
            <person name="Grigoriev I.V."/>
            <person name="Favel A."/>
            <person name="Rosso M.N."/>
            <person name="Martin F."/>
        </authorList>
    </citation>
    <scope>NUCLEOTIDE SEQUENCE [LARGE SCALE GENOMIC DNA]</scope>
    <source>
        <strain evidence="2 3">CIRM-BRFM 2984</strain>
    </source>
</reference>
<dbReference type="InterPro" id="IPR005100">
    <property type="entry name" value="NGN-domain"/>
</dbReference>
<name>A0AAV9ZNP0_9AGAR</name>
<dbReference type="AlphaFoldDB" id="A0AAV9ZNP0"/>
<feature type="non-terminal residue" evidence="2">
    <location>
        <position position="228"/>
    </location>
</feature>
<organism evidence="2 3">
    <name type="scientific">Favolaschia claudopus</name>
    <dbReference type="NCBI Taxonomy" id="2862362"/>
    <lineage>
        <taxon>Eukaryota</taxon>
        <taxon>Fungi</taxon>
        <taxon>Dikarya</taxon>
        <taxon>Basidiomycota</taxon>
        <taxon>Agaricomycotina</taxon>
        <taxon>Agaricomycetes</taxon>
        <taxon>Agaricomycetidae</taxon>
        <taxon>Agaricales</taxon>
        <taxon>Marasmiineae</taxon>
        <taxon>Mycenaceae</taxon>
        <taxon>Favolaschia</taxon>
    </lineage>
</organism>
<comment type="caution">
    <text evidence="2">The sequence shown here is derived from an EMBL/GenBank/DDBJ whole genome shotgun (WGS) entry which is preliminary data.</text>
</comment>
<dbReference type="InterPro" id="IPR036735">
    <property type="entry name" value="NGN_dom_sf"/>
</dbReference>
<dbReference type="EMBL" id="JAWWNJ010000126">
    <property type="protein sequence ID" value="KAK6988111.1"/>
    <property type="molecule type" value="Genomic_DNA"/>
</dbReference>
<evidence type="ECO:0000259" key="1">
    <source>
        <dbReference type="Pfam" id="PF03439"/>
    </source>
</evidence>